<evidence type="ECO:0000313" key="1">
    <source>
        <dbReference type="EMBL" id="GAH73739.1"/>
    </source>
</evidence>
<reference evidence="1" key="1">
    <citation type="journal article" date="2014" name="Front. Microbiol.">
        <title>High frequency of phylogenetically diverse reductive dehalogenase-homologous genes in deep subseafloor sedimentary metagenomes.</title>
        <authorList>
            <person name="Kawai M."/>
            <person name="Futagami T."/>
            <person name="Toyoda A."/>
            <person name="Takaki Y."/>
            <person name="Nishi S."/>
            <person name="Hori S."/>
            <person name="Arai W."/>
            <person name="Tsubouchi T."/>
            <person name="Morono Y."/>
            <person name="Uchiyama I."/>
            <person name="Ito T."/>
            <person name="Fujiyama A."/>
            <person name="Inagaki F."/>
            <person name="Takami H."/>
        </authorList>
    </citation>
    <scope>NUCLEOTIDE SEQUENCE</scope>
    <source>
        <strain evidence="1">Expedition CK06-06</strain>
    </source>
</reference>
<comment type="caution">
    <text evidence="1">The sequence shown here is derived from an EMBL/GenBank/DDBJ whole genome shotgun (WGS) entry which is preliminary data.</text>
</comment>
<protein>
    <recommendedName>
        <fullName evidence="2">Histidine kinase/HSP90-like ATPase domain-containing protein</fullName>
    </recommendedName>
</protein>
<feature type="non-terminal residue" evidence="1">
    <location>
        <position position="58"/>
    </location>
</feature>
<sequence>MREISLHILDAVQNSIEADANKIYIKIREDYNQDKLIIKIEDNGKGMTPEFLKDVLDP</sequence>
<gene>
    <name evidence="1" type="ORF">S03H2_47700</name>
</gene>
<evidence type="ECO:0008006" key="2">
    <source>
        <dbReference type="Google" id="ProtNLM"/>
    </source>
</evidence>
<dbReference type="AlphaFoldDB" id="X1J5W9"/>
<dbReference type="SUPFAM" id="SSF55874">
    <property type="entry name" value="ATPase domain of HSP90 chaperone/DNA topoisomerase II/histidine kinase"/>
    <property type="match status" value="1"/>
</dbReference>
<dbReference type="EMBL" id="BARU01030027">
    <property type="protein sequence ID" value="GAH73739.1"/>
    <property type="molecule type" value="Genomic_DNA"/>
</dbReference>
<dbReference type="InterPro" id="IPR036890">
    <property type="entry name" value="HATPase_C_sf"/>
</dbReference>
<accession>X1J5W9</accession>
<organism evidence="1">
    <name type="scientific">marine sediment metagenome</name>
    <dbReference type="NCBI Taxonomy" id="412755"/>
    <lineage>
        <taxon>unclassified sequences</taxon>
        <taxon>metagenomes</taxon>
        <taxon>ecological metagenomes</taxon>
    </lineage>
</organism>
<proteinExistence type="predicted"/>
<dbReference type="Gene3D" id="3.30.565.10">
    <property type="entry name" value="Histidine kinase-like ATPase, C-terminal domain"/>
    <property type="match status" value="1"/>
</dbReference>
<name>X1J5W9_9ZZZZ</name>
<dbReference type="Pfam" id="PF13589">
    <property type="entry name" value="HATPase_c_3"/>
    <property type="match status" value="1"/>
</dbReference>